<dbReference type="Gene3D" id="1.10.1670.10">
    <property type="entry name" value="Helix-hairpin-Helix base-excision DNA repair enzymes (C-terminal)"/>
    <property type="match status" value="1"/>
</dbReference>
<dbReference type="GO" id="GO:0006285">
    <property type="term" value="P:base-excision repair, AP site formation"/>
    <property type="evidence" value="ECO:0007669"/>
    <property type="project" value="UniProtKB-ARBA"/>
</dbReference>
<dbReference type="CDD" id="cd00056">
    <property type="entry name" value="ENDO3c"/>
    <property type="match status" value="1"/>
</dbReference>
<sequence length="316" mass="35259">MMTRSTRSTVAKTTYGTKNGITKPLKSTTPRPRRAKTQAKVEDIESAKSTAKSRRSSKLEDAKYKVWSKHANTSPFPAFTNPTEDQCRTAHAILENLHGATVRANFAEMSDPSQAYPHVLDALVVAQLSQATSWSNAQRAMKSMAAVYGSTFAYQAILDGGIEKLQDALRPGGMQNRKAKMLTQLLEDVKARHGAWSLDFLFDYSDEEAMKEVLQYHGIGPKSAFCLLSICLQRQSFAVDTHIYRITGLWGWRPEDASREKAQAHLDARVPADVKFALHYLFIVHGRECPRCRGNGNATAMCQFEEELKNVGDEEV</sequence>
<feature type="domain" description="HhH-GPD" evidence="2">
    <location>
        <begin position="128"/>
        <end position="288"/>
    </location>
</feature>
<protein>
    <recommendedName>
        <fullName evidence="2">HhH-GPD domain-containing protein</fullName>
    </recommendedName>
</protein>
<evidence type="ECO:0000259" key="2">
    <source>
        <dbReference type="SMART" id="SM00478"/>
    </source>
</evidence>
<proteinExistence type="predicted"/>
<dbReference type="EMBL" id="JAPEVA010000150">
    <property type="protein sequence ID" value="KAJ4395637.1"/>
    <property type="molecule type" value="Genomic_DNA"/>
</dbReference>
<feature type="region of interest" description="Disordered" evidence="1">
    <location>
        <begin position="1"/>
        <end position="61"/>
    </location>
</feature>
<dbReference type="Proteomes" id="UP001140510">
    <property type="component" value="Unassembled WGS sequence"/>
</dbReference>
<dbReference type="PANTHER" id="PTHR47203">
    <property type="match status" value="1"/>
</dbReference>
<name>A0A9W8Z0R9_9PLEO</name>
<dbReference type="OrthoDB" id="5607at2759"/>
<dbReference type="Pfam" id="PF00730">
    <property type="entry name" value="HhH-GPD"/>
    <property type="match status" value="1"/>
</dbReference>
<dbReference type="InterPro" id="IPR003265">
    <property type="entry name" value="HhH-GPD_domain"/>
</dbReference>
<dbReference type="InterPro" id="IPR023170">
    <property type="entry name" value="HhH_base_excis_C"/>
</dbReference>
<dbReference type="SUPFAM" id="SSF48150">
    <property type="entry name" value="DNA-glycosylase"/>
    <property type="match status" value="1"/>
</dbReference>
<dbReference type="SMART" id="SM00478">
    <property type="entry name" value="ENDO3c"/>
    <property type="match status" value="1"/>
</dbReference>
<gene>
    <name evidence="3" type="ORF">N0V91_010703</name>
</gene>
<reference evidence="3" key="1">
    <citation type="submission" date="2022-10" db="EMBL/GenBank/DDBJ databases">
        <title>Tapping the CABI collections for fungal endophytes: first genome assemblies for Collariella, Neodidymelliopsis, Ascochyta clinopodiicola, Didymella pomorum, Didymosphaeria variabile, Neocosmospora piperis and Neocucurbitaria cava.</title>
        <authorList>
            <person name="Hill R."/>
        </authorList>
    </citation>
    <scope>NUCLEOTIDE SEQUENCE</scope>
    <source>
        <strain evidence="3">IMI 355091</strain>
    </source>
</reference>
<dbReference type="Gene3D" id="1.10.340.30">
    <property type="entry name" value="Hypothetical protein, domain 2"/>
    <property type="match status" value="1"/>
</dbReference>
<dbReference type="AlphaFoldDB" id="A0A9W8Z0R9"/>
<dbReference type="InterPro" id="IPR011257">
    <property type="entry name" value="DNA_glycosylase"/>
</dbReference>
<evidence type="ECO:0000313" key="3">
    <source>
        <dbReference type="EMBL" id="KAJ4395637.1"/>
    </source>
</evidence>
<evidence type="ECO:0000256" key="1">
    <source>
        <dbReference type="SAM" id="MobiDB-lite"/>
    </source>
</evidence>
<dbReference type="GO" id="GO:0000702">
    <property type="term" value="F:oxidized base lesion DNA N-glycosylase activity"/>
    <property type="evidence" value="ECO:0007669"/>
    <property type="project" value="UniProtKB-ARBA"/>
</dbReference>
<dbReference type="PANTHER" id="PTHR47203:SF1">
    <property type="entry name" value="HYPOTHETICAL BASE EXCISION DNA REPAIR PROTEIN (EUROFUNG)"/>
    <property type="match status" value="1"/>
</dbReference>
<keyword evidence="4" id="KW-1185">Reference proteome</keyword>
<comment type="caution">
    <text evidence="3">The sequence shown here is derived from an EMBL/GenBank/DDBJ whole genome shotgun (WGS) entry which is preliminary data.</text>
</comment>
<accession>A0A9W8Z0R9</accession>
<organism evidence="3 4">
    <name type="scientific">Didymella pomorum</name>
    <dbReference type="NCBI Taxonomy" id="749634"/>
    <lineage>
        <taxon>Eukaryota</taxon>
        <taxon>Fungi</taxon>
        <taxon>Dikarya</taxon>
        <taxon>Ascomycota</taxon>
        <taxon>Pezizomycotina</taxon>
        <taxon>Dothideomycetes</taxon>
        <taxon>Pleosporomycetidae</taxon>
        <taxon>Pleosporales</taxon>
        <taxon>Pleosporineae</taxon>
        <taxon>Didymellaceae</taxon>
        <taxon>Didymella</taxon>
    </lineage>
</organism>
<evidence type="ECO:0000313" key="4">
    <source>
        <dbReference type="Proteomes" id="UP001140510"/>
    </source>
</evidence>
<feature type="compositionally biased region" description="Polar residues" evidence="1">
    <location>
        <begin position="1"/>
        <end position="30"/>
    </location>
</feature>